<gene>
    <name evidence="2" type="ORF">ED733_004550</name>
</gene>
<reference evidence="3" key="1">
    <citation type="submission" date="2018-12" db="EMBL/GenBank/DDBJ databases">
        <title>The complete genome of Metarhizium rileyi, a key fungal pathogen of Lepidoptera.</title>
        <authorList>
            <person name="Binneck E."/>
            <person name="Lastra C.C.L."/>
            <person name="Sosa-Gomez D.R."/>
        </authorList>
    </citation>
    <scope>NUCLEOTIDE SEQUENCE [LARGE SCALE GENOMIC DNA]</scope>
    <source>
        <strain evidence="3">Cep018-CH2</strain>
    </source>
</reference>
<feature type="region of interest" description="Disordered" evidence="1">
    <location>
        <begin position="1"/>
        <end position="32"/>
    </location>
</feature>
<evidence type="ECO:0000256" key="1">
    <source>
        <dbReference type="SAM" id="MobiDB-lite"/>
    </source>
</evidence>
<feature type="compositionally biased region" description="Basic and acidic residues" evidence="1">
    <location>
        <begin position="177"/>
        <end position="187"/>
    </location>
</feature>
<feature type="compositionally biased region" description="Polar residues" evidence="1">
    <location>
        <begin position="138"/>
        <end position="152"/>
    </location>
</feature>
<dbReference type="EMBL" id="SBHS01000014">
    <property type="protein sequence ID" value="TWU73940.1"/>
    <property type="molecule type" value="Genomic_DNA"/>
</dbReference>
<dbReference type="Proteomes" id="UP000317257">
    <property type="component" value="Unassembled WGS sequence"/>
</dbReference>
<feature type="region of interest" description="Disordered" evidence="1">
    <location>
        <begin position="131"/>
        <end position="157"/>
    </location>
</feature>
<proteinExistence type="predicted"/>
<feature type="compositionally biased region" description="Pro residues" evidence="1">
    <location>
        <begin position="8"/>
        <end position="21"/>
    </location>
</feature>
<evidence type="ECO:0000313" key="3">
    <source>
        <dbReference type="Proteomes" id="UP000317257"/>
    </source>
</evidence>
<evidence type="ECO:0000313" key="2">
    <source>
        <dbReference type="EMBL" id="TWU73940.1"/>
    </source>
</evidence>
<dbReference type="AlphaFoldDB" id="A0A5C6G8F5"/>
<protein>
    <submittedName>
        <fullName evidence="2">Uncharacterized protein</fullName>
    </submittedName>
</protein>
<comment type="caution">
    <text evidence="2">The sequence shown here is derived from an EMBL/GenBank/DDBJ whole genome shotgun (WGS) entry which is preliminary data.</text>
</comment>
<feature type="compositionally biased region" description="Acidic residues" evidence="1">
    <location>
        <begin position="218"/>
        <end position="227"/>
    </location>
</feature>
<sequence length="227" mass="24057">MSDKDADPSPPVTAGPPPGLPDPEATSLPPPAFEPLFTLLTNASTGVTVHPHVRYLFSDDDTSALACPDDDPGRRTVLVDLAPAGSNAWHVQWASSLSPDFALTASHLAVQRADDANESDASMMLQLEGVEREPPDANTPSRPTSLPSSGSGAMSREDVDLLADEFKRRIEVLKKVVREGEKRRDIMQRQSSSLPGPKAGDENEPPGGRESALQGAMLEEESPGSAG</sequence>
<accession>A0A5C6G8F5</accession>
<organism evidence="2 3">
    <name type="scientific">Metarhizium rileyi (strain RCEF 4871)</name>
    <name type="common">Nomuraea rileyi</name>
    <dbReference type="NCBI Taxonomy" id="1649241"/>
    <lineage>
        <taxon>Eukaryota</taxon>
        <taxon>Fungi</taxon>
        <taxon>Dikarya</taxon>
        <taxon>Ascomycota</taxon>
        <taxon>Pezizomycotina</taxon>
        <taxon>Sordariomycetes</taxon>
        <taxon>Hypocreomycetidae</taxon>
        <taxon>Hypocreales</taxon>
        <taxon>Clavicipitaceae</taxon>
        <taxon>Metarhizium</taxon>
    </lineage>
</organism>
<name>A0A5C6G8F5_METRR</name>
<feature type="region of interest" description="Disordered" evidence="1">
    <location>
        <begin position="177"/>
        <end position="227"/>
    </location>
</feature>